<comment type="caution">
    <text evidence="2">The sequence shown here is derived from an EMBL/GenBank/DDBJ whole genome shotgun (WGS) entry which is preliminary data.</text>
</comment>
<feature type="compositionally biased region" description="Polar residues" evidence="1">
    <location>
        <begin position="403"/>
        <end position="413"/>
    </location>
</feature>
<feature type="compositionally biased region" description="Low complexity" evidence="1">
    <location>
        <begin position="283"/>
        <end position="298"/>
    </location>
</feature>
<dbReference type="Proteomes" id="UP001174694">
    <property type="component" value="Unassembled WGS sequence"/>
</dbReference>
<accession>A0AA38VXF2</accession>
<keyword evidence="3" id="KW-1185">Reference proteome</keyword>
<feature type="compositionally biased region" description="Basic and acidic residues" evidence="1">
    <location>
        <begin position="41"/>
        <end position="54"/>
    </location>
</feature>
<feature type="region of interest" description="Disordered" evidence="1">
    <location>
        <begin position="27"/>
        <end position="429"/>
    </location>
</feature>
<dbReference type="AlphaFoldDB" id="A0AA38VXF2"/>
<protein>
    <submittedName>
        <fullName evidence="2">Uncharacterized protein</fullName>
    </submittedName>
</protein>
<dbReference type="EMBL" id="JANBVO010000001">
    <property type="protein sequence ID" value="KAJ9157419.1"/>
    <property type="molecule type" value="Genomic_DNA"/>
</dbReference>
<reference evidence="2" key="1">
    <citation type="submission" date="2022-07" db="EMBL/GenBank/DDBJ databases">
        <title>Fungi with potential for degradation of polypropylene.</title>
        <authorList>
            <person name="Gostincar C."/>
        </authorList>
    </citation>
    <scope>NUCLEOTIDE SEQUENCE</scope>
    <source>
        <strain evidence="2">EXF-13308</strain>
    </source>
</reference>
<feature type="compositionally biased region" description="Acidic residues" evidence="1">
    <location>
        <begin position="418"/>
        <end position="429"/>
    </location>
</feature>
<feature type="compositionally biased region" description="Polar residues" evidence="1">
    <location>
        <begin position="27"/>
        <end position="37"/>
    </location>
</feature>
<evidence type="ECO:0000256" key="1">
    <source>
        <dbReference type="SAM" id="MobiDB-lite"/>
    </source>
</evidence>
<feature type="compositionally biased region" description="Polar residues" evidence="1">
    <location>
        <begin position="78"/>
        <end position="93"/>
    </location>
</feature>
<evidence type="ECO:0000313" key="3">
    <source>
        <dbReference type="Proteomes" id="UP001174694"/>
    </source>
</evidence>
<feature type="compositionally biased region" description="Basic and acidic residues" evidence="1">
    <location>
        <begin position="209"/>
        <end position="260"/>
    </location>
</feature>
<organism evidence="2 3">
    <name type="scientific">Pleurostoma richardsiae</name>
    <dbReference type="NCBI Taxonomy" id="41990"/>
    <lineage>
        <taxon>Eukaryota</taxon>
        <taxon>Fungi</taxon>
        <taxon>Dikarya</taxon>
        <taxon>Ascomycota</taxon>
        <taxon>Pezizomycotina</taxon>
        <taxon>Sordariomycetes</taxon>
        <taxon>Sordariomycetidae</taxon>
        <taxon>Calosphaeriales</taxon>
        <taxon>Pleurostomataceae</taxon>
        <taxon>Pleurostoma</taxon>
    </lineage>
</organism>
<gene>
    <name evidence="2" type="ORF">NKR23_g774</name>
</gene>
<sequence length="429" mass="46954">MGVPYSTLVSYTVLSALGFFFYRNWSNKRNPRQNSRPALQKHREEDRQNVPAKKENKKKHRVEAPAAGNQEAKPKPQAKSQPAAWQTAAATNESSDDGVDNREFARQLSSVKEGTKFASKSKDEKRQKSVKQSRAQEKDDSAVDVGKVSAPSSTAGIDADDDQSSTTSPIVKAADVSGVSDMLEKPGPGPTVLRLTDVDDKPKQKKKAKSPEPVETKKQRQNRRKVEEAKAMREQAEKERKVKMEAQRRLAREAEGRPAKDGSAFVASQAKPSVWTANGVNGTSQSQSQTQSQASSSADGFIPVQPLDTFESNVQTDASKSSAPSAEKSESWMSSLPSEEEQMEMLREEEAWSTVKTKSRKGKKKDVTSDSNDEPSSVAKAAPLTPVTNQPAKTQAPAANGRPTKTFSKQSSFAALITDEEPEEEEWDV</sequence>
<evidence type="ECO:0000313" key="2">
    <source>
        <dbReference type="EMBL" id="KAJ9157419.1"/>
    </source>
</evidence>
<proteinExistence type="predicted"/>
<name>A0AA38VXF2_9PEZI</name>